<evidence type="ECO:0000313" key="3">
    <source>
        <dbReference type="Proteomes" id="UP000660729"/>
    </source>
</evidence>
<feature type="compositionally biased region" description="Polar residues" evidence="1">
    <location>
        <begin position="43"/>
        <end position="58"/>
    </location>
</feature>
<feature type="compositionally biased region" description="Basic and acidic residues" evidence="1">
    <location>
        <begin position="114"/>
        <end position="126"/>
    </location>
</feature>
<reference evidence="2" key="1">
    <citation type="submission" date="2020-04" db="EMBL/GenBank/DDBJ databases">
        <title>Draft genome resource of the tomato pathogen Pseudocercospora fuligena.</title>
        <authorList>
            <person name="Zaccaron A."/>
        </authorList>
    </citation>
    <scope>NUCLEOTIDE SEQUENCE</scope>
    <source>
        <strain evidence="2">PF001</strain>
    </source>
</reference>
<evidence type="ECO:0000313" key="2">
    <source>
        <dbReference type="EMBL" id="KAF7191662.1"/>
    </source>
</evidence>
<name>A0A8H6RJC8_9PEZI</name>
<dbReference type="OrthoDB" id="10653924at2759"/>
<dbReference type="Proteomes" id="UP000660729">
    <property type="component" value="Unassembled WGS sequence"/>
</dbReference>
<keyword evidence="3" id="KW-1185">Reference proteome</keyword>
<feature type="region of interest" description="Disordered" evidence="1">
    <location>
        <begin position="1"/>
        <end position="58"/>
    </location>
</feature>
<comment type="caution">
    <text evidence="2">The sequence shown here is derived from an EMBL/GenBank/DDBJ whole genome shotgun (WGS) entry which is preliminary data.</text>
</comment>
<dbReference type="EMBL" id="JABCIY010000157">
    <property type="protein sequence ID" value="KAF7191662.1"/>
    <property type="molecule type" value="Genomic_DNA"/>
</dbReference>
<sequence>MSLTSPDHQLQDDEMSDLATALSHSASLQPYVESAPNYPPLTPFTSTLPEPGPSSASLEKSATYRLRFIAEMSAMTNFKRARKRIEEMGENEAFKLIRNSSLQQRLAAKRELAAKARREMEERSQQAEKGVQKRTKNPRPRASGPMSNSVVEPMSRREIIALRRRRYFERHPARLAEGFATPCVATAAMAGRASGLMSGPMSAPMSVGVETRQESAVQQPLPSCPTRPVKDFNGPHVPTGPMSAQILVERSSKISAADDEMEMDMADLTKSMHWTSL</sequence>
<organism evidence="2 3">
    <name type="scientific">Pseudocercospora fuligena</name>
    <dbReference type="NCBI Taxonomy" id="685502"/>
    <lineage>
        <taxon>Eukaryota</taxon>
        <taxon>Fungi</taxon>
        <taxon>Dikarya</taxon>
        <taxon>Ascomycota</taxon>
        <taxon>Pezizomycotina</taxon>
        <taxon>Dothideomycetes</taxon>
        <taxon>Dothideomycetidae</taxon>
        <taxon>Mycosphaerellales</taxon>
        <taxon>Mycosphaerellaceae</taxon>
        <taxon>Pseudocercospora</taxon>
    </lineage>
</organism>
<proteinExistence type="predicted"/>
<accession>A0A8H6RJC8</accession>
<protein>
    <submittedName>
        <fullName evidence="2">Uncharacterized protein</fullName>
    </submittedName>
</protein>
<feature type="region of interest" description="Disordered" evidence="1">
    <location>
        <begin position="114"/>
        <end position="151"/>
    </location>
</feature>
<gene>
    <name evidence="2" type="ORF">HII31_07164</name>
</gene>
<dbReference type="AlphaFoldDB" id="A0A8H6RJC8"/>
<evidence type="ECO:0000256" key="1">
    <source>
        <dbReference type="SAM" id="MobiDB-lite"/>
    </source>
</evidence>